<evidence type="ECO:0000313" key="2">
    <source>
        <dbReference type="Proteomes" id="UP000018348"/>
    </source>
</evidence>
<reference evidence="1 2" key="1">
    <citation type="submission" date="2013-01" db="EMBL/GenBank/DDBJ databases">
        <authorList>
            <person name="Bench S."/>
        </authorList>
    </citation>
    <scope>NUCLEOTIDE SEQUENCE [LARGE SCALE GENOMIC DNA]</scope>
    <source>
        <strain evidence="1 2">WH 8502</strain>
    </source>
</reference>
<dbReference type="GO" id="GO:0005509">
    <property type="term" value="F:calcium ion binding"/>
    <property type="evidence" value="ECO:0007669"/>
    <property type="project" value="InterPro"/>
</dbReference>
<reference evidence="1 2" key="2">
    <citation type="submission" date="2013-09" db="EMBL/GenBank/DDBJ databases">
        <title>Whole genome comparison of six Crocosphaera watsonii strains with differing phenotypes.</title>
        <authorList>
            <person name="Bench S.R."/>
            <person name="Heller P."/>
            <person name="Frank I."/>
            <person name="Arciniega M."/>
            <person name="Shilova I.N."/>
            <person name="Zehr J.P."/>
        </authorList>
    </citation>
    <scope>NUCLEOTIDE SEQUENCE [LARGE SCALE GENOMIC DNA]</scope>
    <source>
        <strain evidence="1 2">WH 8502</strain>
    </source>
</reference>
<name>T2IF10_CROWT</name>
<accession>T2IF10</accession>
<evidence type="ECO:0000313" key="1">
    <source>
        <dbReference type="EMBL" id="CCQ51397.1"/>
    </source>
</evidence>
<dbReference type="PRINTS" id="PR00313">
    <property type="entry name" value="CABNDNGRPT"/>
</dbReference>
<dbReference type="Pfam" id="PF00353">
    <property type="entry name" value="HemolysinCabind"/>
    <property type="match status" value="2"/>
</dbReference>
<dbReference type="Gene3D" id="2.150.10.10">
    <property type="entry name" value="Serralysin-like metalloprotease, C-terminal"/>
    <property type="match status" value="1"/>
</dbReference>
<protein>
    <submittedName>
        <fullName evidence="1">Na-Ca exchanger/integrin-beta4( EC:3.4.24.40 )</fullName>
    </submittedName>
</protein>
<dbReference type="InterPro" id="IPR001343">
    <property type="entry name" value="Hemolysn_Ca-bd"/>
</dbReference>
<sequence>MNVYSLIINGLSRNQLTETDFNFGNNSENQFIQGTFSDDDLFGSVGNDTLVAGEGSSTDGDNRLFGDQGEDVLIGGWEDDFLFGGAGNDIFALTTNIKEF</sequence>
<proteinExistence type="predicted"/>
<dbReference type="RefSeq" id="WP_021830716.1">
    <property type="nucleotide sequence ID" value="NZ_CAQK01000462.1"/>
</dbReference>
<keyword evidence="1" id="KW-0401">Integrin</keyword>
<gene>
    <name evidence="1" type="ORF">CWATWH8502_4278</name>
</gene>
<comment type="caution">
    <text evidence="1">The sequence shown here is derived from an EMBL/GenBank/DDBJ whole genome shotgun (WGS) entry which is preliminary data.</text>
</comment>
<dbReference type="SUPFAM" id="SSF51120">
    <property type="entry name" value="beta-Roll"/>
    <property type="match status" value="1"/>
</dbReference>
<organism evidence="1 2">
    <name type="scientific">Crocosphaera watsonii WH 8502</name>
    <dbReference type="NCBI Taxonomy" id="423474"/>
    <lineage>
        <taxon>Bacteria</taxon>
        <taxon>Bacillati</taxon>
        <taxon>Cyanobacteriota</taxon>
        <taxon>Cyanophyceae</taxon>
        <taxon>Oscillatoriophycideae</taxon>
        <taxon>Chroococcales</taxon>
        <taxon>Aphanothecaceae</taxon>
        <taxon>Crocosphaera</taxon>
    </lineage>
</organism>
<dbReference type="GO" id="GO:0007229">
    <property type="term" value="P:integrin-mediated signaling pathway"/>
    <property type="evidence" value="ECO:0007669"/>
    <property type="project" value="UniProtKB-KW"/>
</dbReference>
<dbReference type="AlphaFoldDB" id="T2IF10"/>
<dbReference type="EMBL" id="CAQK01000462">
    <property type="protein sequence ID" value="CCQ51397.1"/>
    <property type="molecule type" value="Genomic_DNA"/>
</dbReference>
<dbReference type="Proteomes" id="UP000018348">
    <property type="component" value="Unassembled WGS sequence"/>
</dbReference>
<dbReference type="InterPro" id="IPR011049">
    <property type="entry name" value="Serralysin-like_metalloprot_C"/>
</dbReference>